<evidence type="ECO:0000313" key="2">
    <source>
        <dbReference type="Proteomes" id="UP001152888"/>
    </source>
</evidence>
<organism evidence="1 2">
    <name type="scientific">Acanthoscelides obtectus</name>
    <name type="common">Bean weevil</name>
    <name type="synonym">Bruchus obtectus</name>
    <dbReference type="NCBI Taxonomy" id="200917"/>
    <lineage>
        <taxon>Eukaryota</taxon>
        <taxon>Metazoa</taxon>
        <taxon>Ecdysozoa</taxon>
        <taxon>Arthropoda</taxon>
        <taxon>Hexapoda</taxon>
        <taxon>Insecta</taxon>
        <taxon>Pterygota</taxon>
        <taxon>Neoptera</taxon>
        <taxon>Endopterygota</taxon>
        <taxon>Coleoptera</taxon>
        <taxon>Polyphaga</taxon>
        <taxon>Cucujiformia</taxon>
        <taxon>Chrysomeloidea</taxon>
        <taxon>Chrysomelidae</taxon>
        <taxon>Bruchinae</taxon>
        <taxon>Bruchini</taxon>
        <taxon>Acanthoscelides</taxon>
    </lineage>
</organism>
<dbReference type="AlphaFoldDB" id="A0A9P0JQ55"/>
<proteinExistence type="predicted"/>
<keyword evidence="2" id="KW-1185">Reference proteome</keyword>
<protein>
    <submittedName>
        <fullName evidence="1">Uncharacterized protein</fullName>
    </submittedName>
</protein>
<evidence type="ECO:0000313" key="1">
    <source>
        <dbReference type="EMBL" id="CAH1955605.1"/>
    </source>
</evidence>
<accession>A0A9P0JQ55</accession>
<sequence>MVKVSFRTARSNTGPH</sequence>
<dbReference type="Proteomes" id="UP001152888">
    <property type="component" value="Unassembled WGS sequence"/>
</dbReference>
<dbReference type="EMBL" id="CAKOFQ010006661">
    <property type="protein sequence ID" value="CAH1955605.1"/>
    <property type="molecule type" value="Genomic_DNA"/>
</dbReference>
<name>A0A9P0JQ55_ACAOB</name>
<comment type="caution">
    <text evidence="1">The sequence shown here is derived from an EMBL/GenBank/DDBJ whole genome shotgun (WGS) entry which is preliminary data.</text>
</comment>
<gene>
    <name evidence="1" type="ORF">ACAOBT_LOCUS1125</name>
</gene>
<reference evidence="1" key="1">
    <citation type="submission" date="2022-03" db="EMBL/GenBank/DDBJ databases">
        <authorList>
            <person name="Sayadi A."/>
        </authorList>
    </citation>
    <scope>NUCLEOTIDE SEQUENCE</scope>
</reference>